<evidence type="ECO:0000313" key="1">
    <source>
        <dbReference type="EMBL" id="RFM30086.1"/>
    </source>
</evidence>
<organism evidence="1 2">
    <name type="scientific">Deminuibacter soli</name>
    <dbReference type="NCBI Taxonomy" id="2291815"/>
    <lineage>
        <taxon>Bacteria</taxon>
        <taxon>Pseudomonadati</taxon>
        <taxon>Bacteroidota</taxon>
        <taxon>Chitinophagia</taxon>
        <taxon>Chitinophagales</taxon>
        <taxon>Chitinophagaceae</taxon>
        <taxon>Deminuibacter</taxon>
    </lineage>
</organism>
<reference evidence="1 2" key="1">
    <citation type="submission" date="2018-08" db="EMBL/GenBank/DDBJ databases">
        <title>Chitinophagaceae sp. K23C18032701, a novel bacterium isolated from forest soil.</title>
        <authorList>
            <person name="Wang C."/>
        </authorList>
    </citation>
    <scope>NUCLEOTIDE SEQUENCE [LARGE SCALE GENOMIC DNA]</scope>
    <source>
        <strain evidence="1 2">K23C18032701</strain>
    </source>
</reference>
<dbReference type="AlphaFoldDB" id="A0A3E1NQ80"/>
<dbReference type="OrthoDB" id="593981at2"/>
<accession>A0A3E1NQ80</accession>
<dbReference type="Proteomes" id="UP000261284">
    <property type="component" value="Unassembled WGS sequence"/>
</dbReference>
<name>A0A3E1NQ80_9BACT</name>
<gene>
    <name evidence="1" type="ORF">DXN05_03685</name>
</gene>
<comment type="caution">
    <text evidence="1">The sequence shown here is derived from an EMBL/GenBank/DDBJ whole genome shotgun (WGS) entry which is preliminary data.</text>
</comment>
<protein>
    <submittedName>
        <fullName evidence="1">Uncharacterized protein</fullName>
    </submittedName>
</protein>
<dbReference type="RefSeq" id="WP_116845842.1">
    <property type="nucleotide sequence ID" value="NZ_QTJU01000001.1"/>
</dbReference>
<dbReference type="InterPro" id="IPR019238">
    <property type="entry name" value="AbiEi_2"/>
</dbReference>
<dbReference type="Pfam" id="PF09952">
    <property type="entry name" value="AbiEi_2"/>
    <property type="match status" value="1"/>
</dbReference>
<keyword evidence="2" id="KW-1185">Reference proteome</keyword>
<evidence type="ECO:0000313" key="2">
    <source>
        <dbReference type="Proteomes" id="UP000261284"/>
    </source>
</evidence>
<proteinExistence type="predicted"/>
<sequence>MNKKEDDIILREALDALQEITGIKGYYTLADFGHDRGLDAEVRLELENGGLVFWADVKREMRHFHLMNKRLTDPSGNYPLLYVVDRLYPQIKEELRKRKISYIDTAGNVYIQHANTYIWIDGQKKLQTERATGVNRAFTKQGLKVVFQFLWQQEMINQTYRKIAEQTGVALGNIPLIMEGLKDAGYLLPLDKKKFVIQKKKALLDRWIEGYRDVLKPTLHIGNFRAANRVGLRNMLVDGIHQDVYVGGELAAERITQYLNPEIYTVYTDLRKNEIMVKLQLIPTTAEGNVQVYEKFWNNSPDVPMHYRQTPDLLVYADLMITDEPRCLETAEILYNNNLKHEFE</sequence>
<dbReference type="EMBL" id="QTJU01000001">
    <property type="protein sequence ID" value="RFM30086.1"/>
    <property type="molecule type" value="Genomic_DNA"/>
</dbReference>